<dbReference type="EMBL" id="JAYKBW010000001">
    <property type="protein sequence ID" value="MEB3073731.1"/>
    <property type="molecule type" value="Genomic_DNA"/>
</dbReference>
<dbReference type="Proteomes" id="UP001311730">
    <property type="component" value="Unassembled WGS sequence"/>
</dbReference>
<proteinExistence type="predicted"/>
<evidence type="ECO:0000313" key="2">
    <source>
        <dbReference type="Proteomes" id="UP001311730"/>
    </source>
</evidence>
<comment type="caution">
    <text evidence="1">The sequence shown here is derived from an EMBL/GenBank/DDBJ whole genome shotgun (WGS) entry which is preliminary data.</text>
</comment>
<gene>
    <name evidence="1" type="ORF">VJJ08_00250</name>
</gene>
<evidence type="ECO:0008006" key="3">
    <source>
        <dbReference type="Google" id="ProtNLM"/>
    </source>
</evidence>
<accession>A0ABU5Z8C9</accession>
<name>A0ABU5Z8C9_9FLAO</name>
<reference evidence="1 2" key="1">
    <citation type="submission" date="2023-12" db="EMBL/GenBank/DDBJ databases">
        <title>Genomic sequences of Capnocytophaga and Parvimonas strains.</title>
        <authorList>
            <person name="Watt R.M."/>
            <person name="Wang M."/>
            <person name="Yang T."/>
            <person name="Tong W.M."/>
        </authorList>
    </citation>
    <scope>NUCLEOTIDE SEQUENCE [LARGE SCALE GENOMIC DNA]</scope>
    <source>
        <strain evidence="1 2">CCUG 13096</strain>
    </source>
</reference>
<protein>
    <recommendedName>
        <fullName evidence="3">Lipoprotein</fullName>
    </recommendedName>
</protein>
<keyword evidence="2" id="KW-1185">Reference proteome</keyword>
<organism evidence="1 2">
    <name type="scientific">Capnocytophaga gingivalis</name>
    <dbReference type="NCBI Taxonomy" id="1017"/>
    <lineage>
        <taxon>Bacteria</taxon>
        <taxon>Pseudomonadati</taxon>
        <taxon>Bacteroidota</taxon>
        <taxon>Flavobacteriia</taxon>
        <taxon>Flavobacteriales</taxon>
        <taxon>Flavobacteriaceae</taxon>
        <taxon>Capnocytophaga</taxon>
    </lineage>
</organism>
<evidence type="ECO:0000313" key="1">
    <source>
        <dbReference type="EMBL" id="MEB3073731.1"/>
    </source>
</evidence>
<sequence>MKIRIKYLILVMFLFNCKSYKNLKMEIDKNKAIPYNEYSREFQEWESTKNIKLEEAYQIHLSYASENQDRIKLKSKEGYPLFYVYEDYYIFSTVTYIHKIGIFNCTGIWVNANTGEVNYVEVNKDQNFHTAQIFG</sequence>